<name>A0A1F8GRV4_9BACT</name>
<keyword evidence="1" id="KW-1133">Transmembrane helix</keyword>
<proteinExistence type="predicted"/>
<feature type="transmembrane region" description="Helical" evidence="1">
    <location>
        <begin position="313"/>
        <end position="336"/>
    </location>
</feature>
<evidence type="ECO:0000256" key="1">
    <source>
        <dbReference type="SAM" id="Phobius"/>
    </source>
</evidence>
<evidence type="ECO:0008006" key="4">
    <source>
        <dbReference type="Google" id="ProtNLM"/>
    </source>
</evidence>
<accession>A0A1F8GRV4</accession>
<evidence type="ECO:0000313" key="3">
    <source>
        <dbReference type="Proteomes" id="UP000178444"/>
    </source>
</evidence>
<dbReference type="Proteomes" id="UP000178444">
    <property type="component" value="Unassembled WGS sequence"/>
</dbReference>
<dbReference type="InterPro" id="IPR011041">
    <property type="entry name" value="Quinoprot_gluc/sorb_DH_b-prop"/>
</dbReference>
<keyword evidence="1" id="KW-0472">Membrane</keyword>
<dbReference type="EMBL" id="MGKO01000007">
    <property type="protein sequence ID" value="OGN27730.1"/>
    <property type="molecule type" value="Genomic_DNA"/>
</dbReference>
<dbReference type="AlphaFoldDB" id="A0A1F8GRV4"/>
<sequence length="658" mass="70163">MEKVFIKPTSREIMLKGSGKDGSSDLFSYDYADPAQRGLGHLYVVGNIQAGQAAAADDIDVGYVINLVASLAKREYYSKAETEPKAAFGAALKKINGVIEEFFKQKDTKINIGIFAIAGSQIHISKLGKFKILLARDGENVDILNNIDLFKKETTQEKQFSNIISGAVSEGDRILAFYPSRVMSAREKLLKTSLLELGQDDFAKKLESVKNDKQDFACAAVHVELRKSKEPASEPKPQPKELQEEVVEVISEPAPVAQLAVDDKRGKAEIKPAPAIEIPKIIPAEFSLGRKTKPFAKYIHQLKNMNVTPKNKVLVLGGGAVLVLVIVVTLKSFVFVSASSRALSSAASEANSSIQAAQTKVSQNDLLGAHSLLLSSLASINEAIRTNGTSDKADKAKGDIVKALDQLEQATDAVLVSVAAIPAESGTGRLLAASGADIYAYVDRGESGAIVRVSQDSVSGGVQMSNIAPTSLFGSDDYISAIDPVSKRVSSLSLKKNQVGSIALPDGIVSSYMYRNNLYGIANGGVIKITDAATGHSNVSQWLADGSLAADPRLIAVDGNIYVLSGSGVLSTYYRGEKKNELNVPVAPDADSIMLTTEDGPSLFVVNKALRRIYIVNKSSGALERTLKLNSNSSVSGAAVSKDGVVYVLIGNKVWKVQ</sequence>
<gene>
    <name evidence="2" type="ORF">A2941_02530</name>
</gene>
<evidence type="ECO:0000313" key="2">
    <source>
        <dbReference type="EMBL" id="OGN27730.1"/>
    </source>
</evidence>
<comment type="caution">
    <text evidence="2">The sequence shown here is derived from an EMBL/GenBank/DDBJ whole genome shotgun (WGS) entry which is preliminary data.</text>
</comment>
<reference evidence="2 3" key="1">
    <citation type="journal article" date="2016" name="Nat. Commun.">
        <title>Thousands of microbial genomes shed light on interconnected biogeochemical processes in an aquifer system.</title>
        <authorList>
            <person name="Anantharaman K."/>
            <person name="Brown C.T."/>
            <person name="Hug L.A."/>
            <person name="Sharon I."/>
            <person name="Castelle C.J."/>
            <person name="Probst A.J."/>
            <person name="Thomas B.C."/>
            <person name="Singh A."/>
            <person name="Wilkins M.J."/>
            <person name="Karaoz U."/>
            <person name="Brodie E.L."/>
            <person name="Williams K.H."/>
            <person name="Hubbard S.S."/>
            <person name="Banfield J.F."/>
        </authorList>
    </citation>
    <scope>NUCLEOTIDE SEQUENCE [LARGE SCALE GENOMIC DNA]</scope>
</reference>
<dbReference type="SUPFAM" id="SSF50952">
    <property type="entry name" value="Soluble quinoprotein glucose dehydrogenase"/>
    <property type="match status" value="1"/>
</dbReference>
<keyword evidence="1" id="KW-0812">Transmembrane</keyword>
<protein>
    <recommendedName>
        <fullName evidence="4">PPM-type phosphatase domain-containing protein</fullName>
    </recommendedName>
</protein>
<organism evidence="2 3">
    <name type="scientific">Candidatus Yanofskybacteria bacterium RIFCSPLOWO2_01_FULL_49_17</name>
    <dbReference type="NCBI Taxonomy" id="1802700"/>
    <lineage>
        <taxon>Bacteria</taxon>
        <taxon>Candidatus Yanofskyibacteriota</taxon>
    </lineage>
</organism>